<dbReference type="InterPro" id="IPR050957">
    <property type="entry name" value="BMP_lipoprotein"/>
</dbReference>
<dbReference type="SUPFAM" id="SSF53822">
    <property type="entry name" value="Periplasmic binding protein-like I"/>
    <property type="match status" value="1"/>
</dbReference>
<evidence type="ECO:0000256" key="2">
    <source>
        <dbReference type="ARBA" id="ARBA00008610"/>
    </source>
</evidence>
<keyword evidence="3" id="KW-1003">Cell membrane</keyword>
<comment type="subcellular location">
    <subcellularLocation>
        <location evidence="1">Cell membrane</location>
        <topology evidence="1">Lipid-anchor</topology>
    </subcellularLocation>
</comment>
<evidence type="ECO:0000256" key="4">
    <source>
        <dbReference type="ARBA" id="ARBA00022729"/>
    </source>
</evidence>
<evidence type="ECO:0000256" key="5">
    <source>
        <dbReference type="ARBA" id="ARBA00023136"/>
    </source>
</evidence>
<evidence type="ECO:0000256" key="3">
    <source>
        <dbReference type="ARBA" id="ARBA00022475"/>
    </source>
</evidence>
<dbReference type="PANTHER" id="PTHR34296:SF2">
    <property type="entry name" value="ABC TRANSPORTER GUANOSINE-BINDING PROTEIN NUPN"/>
    <property type="match status" value="1"/>
</dbReference>
<evidence type="ECO:0000313" key="10">
    <source>
        <dbReference type="Proteomes" id="UP000317940"/>
    </source>
</evidence>
<feature type="signal peptide" evidence="7">
    <location>
        <begin position="1"/>
        <end position="22"/>
    </location>
</feature>
<organism evidence="9 10">
    <name type="scientific">Kitasatospora viridis</name>
    <dbReference type="NCBI Taxonomy" id="281105"/>
    <lineage>
        <taxon>Bacteria</taxon>
        <taxon>Bacillati</taxon>
        <taxon>Actinomycetota</taxon>
        <taxon>Actinomycetes</taxon>
        <taxon>Kitasatosporales</taxon>
        <taxon>Streptomycetaceae</taxon>
        <taxon>Kitasatospora</taxon>
    </lineage>
</organism>
<evidence type="ECO:0000256" key="7">
    <source>
        <dbReference type="SAM" id="SignalP"/>
    </source>
</evidence>
<dbReference type="InterPro" id="IPR003760">
    <property type="entry name" value="PnrA-like"/>
</dbReference>
<keyword evidence="4 7" id="KW-0732">Signal</keyword>
<keyword evidence="5" id="KW-0472">Membrane</keyword>
<name>A0A561UJP6_9ACTN</name>
<dbReference type="RefSeq" id="WP_145905821.1">
    <property type="nucleotide sequence ID" value="NZ_BAAAMZ010000006.1"/>
</dbReference>
<comment type="caution">
    <text evidence="9">The sequence shown here is derived from an EMBL/GenBank/DDBJ whole genome shotgun (WGS) entry which is preliminary data.</text>
</comment>
<dbReference type="Pfam" id="PF02608">
    <property type="entry name" value="Bmp"/>
    <property type="match status" value="1"/>
</dbReference>
<dbReference type="PROSITE" id="PS51257">
    <property type="entry name" value="PROKAR_LIPOPROTEIN"/>
    <property type="match status" value="1"/>
</dbReference>
<dbReference type="PANTHER" id="PTHR34296">
    <property type="entry name" value="TRANSCRIPTIONAL ACTIVATOR PROTEIN MED"/>
    <property type="match status" value="1"/>
</dbReference>
<evidence type="ECO:0000256" key="1">
    <source>
        <dbReference type="ARBA" id="ARBA00004193"/>
    </source>
</evidence>
<dbReference type="EMBL" id="VIWT01000001">
    <property type="protein sequence ID" value="TWF99592.1"/>
    <property type="molecule type" value="Genomic_DNA"/>
</dbReference>
<dbReference type="CDD" id="cd06354">
    <property type="entry name" value="PBP1_PrnA-like"/>
    <property type="match status" value="1"/>
</dbReference>
<proteinExistence type="inferred from homology"/>
<dbReference type="Proteomes" id="UP000317940">
    <property type="component" value="Unassembled WGS sequence"/>
</dbReference>
<evidence type="ECO:0000259" key="8">
    <source>
        <dbReference type="Pfam" id="PF02608"/>
    </source>
</evidence>
<reference evidence="9 10" key="1">
    <citation type="submission" date="2019-06" db="EMBL/GenBank/DDBJ databases">
        <title>Sequencing the genomes of 1000 actinobacteria strains.</title>
        <authorList>
            <person name="Klenk H.-P."/>
        </authorList>
    </citation>
    <scope>NUCLEOTIDE SEQUENCE [LARGE SCALE GENOMIC DNA]</scope>
    <source>
        <strain evidence="9 10">DSM 44826</strain>
    </source>
</reference>
<protein>
    <submittedName>
        <fullName evidence="9">Basic membrane protein A</fullName>
    </submittedName>
</protein>
<dbReference type="InterPro" id="IPR028082">
    <property type="entry name" value="Peripla_BP_I"/>
</dbReference>
<feature type="domain" description="ABC transporter substrate-binding protein PnrA-like" evidence="8">
    <location>
        <begin position="43"/>
        <end position="347"/>
    </location>
</feature>
<evidence type="ECO:0000256" key="6">
    <source>
        <dbReference type="ARBA" id="ARBA00023288"/>
    </source>
</evidence>
<dbReference type="Gene3D" id="3.40.50.2300">
    <property type="match status" value="2"/>
</dbReference>
<dbReference type="AlphaFoldDB" id="A0A561UJP6"/>
<keyword evidence="6" id="KW-0449">Lipoprotein</keyword>
<evidence type="ECO:0000313" key="9">
    <source>
        <dbReference type="EMBL" id="TWF99592.1"/>
    </source>
</evidence>
<gene>
    <name evidence="9" type="ORF">FHX73_113439</name>
</gene>
<comment type="similarity">
    <text evidence="2">Belongs to the BMP lipoprotein family.</text>
</comment>
<keyword evidence="10" id="KW-1185">Reference proteome</keyword>
<sequence>MRRSVKLAAVVLSGSLGIASLAACGAKANTSSPSASGGSGLKVGMAYDVGGRGDQGFNDSAAAGLDKAKADFGITTNEAEAKTGESDADKQQRLENLVTAGFNPIIAVGYTYQPAVDNVAKEHPNVKFAIIDSDDPSQPSNVTSLEFTEQQSSYLAGIAAALKTKTKQVGFIGGVQSELIKKFEAGYRAGVASVDSNIKVDVTYLSTPPDNSGFADPAKGKSAAQGQLDKGDDVIYAAAGASGTGAIQAVAAKQGAWAIGVDTDQAKQPALNAYKNSILTSALKNVNTAVYSYIQSVKNGQPETGIQRFDLKSGGVGLATTGGNIDDIKSKLDAATQQIVSGATQIPTAPPAG</sequence>
<accession>A0A561UJP6</accession>
<feature type="chain" id="PRO_5038557514" evidence="7">
    <location>
        <begin position="23"/>
        <end position="353"/>
    </location>
</feature>
<dbReference type="GO" id="GO:0005886">
    <property type="term" value="C:plasma membrane"/>
    <property type="evidence" value="ECO:0007669"/>
    <property type="project" value="UniProtKB-SubCell"/>
</dbReference>
<dbReference type="OrthoDB" id="9784230at2"/>